<reference evidence="5 7" key="2">
    <citation type="journal article" date="2018" name="Elife">
        <title>Firefly genomes illuminate parallel origins of bioluminescence in beetles.</title>
        <authorList>
            <person name="Fallon T.R."/>
            <person name="Lower S.E."/>
            <person name="Chang C.H."/>
            <person name="Bessho-Uehara M."/>
            <person name="Martin G.J."/>
            <person name="Bewick A.J."/>
            <person name="Behringer M."/>
            <person name="Debat H.J."/>
            <person name="Wong I."/>
            <person name="Day J.C."/>
            <person name="Suvorov A."/>
            <person name="Silva C.J."/>
            <person name="Stanger-Hall K.F."/>
            <person name="Hall D.W."/>
            <person name="Schmitz R.J."/>
            <person name="Nelson D.R."/>
            <person name="Lewis S.M."/>
            <person name="Shigenobu S."/>
            <person name="Bybee S.M."/>
            <person name="Larracuente A.M."/>
            <person name="Oba Y."/>
            <person name="Weng J.K."/>
        </authorList>
    </citation>
    <scope>NUCLEOTIDE SEQUENCE [LARGE SCALE GENOMIC DNA]</scope>
    <source>
        <strain evidence="5">1611_PpyrPB1</strain>
        <tissue evidence="5">Whole body</tissue>
    </source>
</reference>
<gene>
    <name evidence="6" type="ORF">PPYR_06313</name>
    <name evidence="5" type="ORF">PPYR_11169</name>
</gene>
<sequence>MINSSVIISGEASETDSDDDNCKVKDMTTSTSIQAAIVTGEDSESDDENPGSIASAVSVLTQSAQEFTKSGLSDQHKSDSLLHKKLRECNDQLCTDLDAFSQSVITQAGKNLTAIDQELLKSQNTLQTAVTSLRALHLNSAMIKEKLQTILSSKFLSNIK</sequence>
<organism evidence="4">
    <name type="scientific">Photinus pyralis</name>
    <name type="common">Common eastern firefly</name>
    <name type="synonym">Lampyris pyralis</name>
    <dbReference type="NCBI Taxonomy" id="7054"/>
    <lineage>
        <taxon>Eukaryota</taxon>
        <taxon>Metazoa</taxon>
        <taxon>Ecdysozoa</taxon>
        <taxon>Arthropoda</taxon>
        <taxon>Hexapoda</taxon>
        <taxon>Insecta</taxon>
        <taxon>Pterygota</taxon>
        <taxon>Neoptera</taxon>
        <taxon>Endopterygota</taxon>
        <taxon>Coleoptera</taxon>
        <taxon>Polyphaga</taxon>
        <taxon>Elateriformia</taxon>
        <taxon>Elateroidea</taxon>
        <taxon>Lampyridae</taxon>
        <taxon>Lampyrinae</taxon>
        <taxon>Photinus</taxon>
    </lineage>
</organism>
<dbReference type="AlphaFoldDB" id="A0A1Y1JWG2"/>
<evidence type="ECO:0000313" key="7">
    <source>
        <dbReference type="Proteomes" id="UP000327044"/>
    </source>
</evidence>
<evidence type="ECO:0000256" key="3">
    <source>
        <dbReference type="SAM" id="MobiDB-lite"/>
    </source>
</evidence>
<evidence type="ECO:0000313" key="5">
    <source>
        <dbReference type="EMBL" id="KAB0794330.1"/>
    </source>
</evidence>
<evidence type="ECO:0000313" key="4">
    <source>
        <dbReference type="EMBL" id="JAV53659.1"/>
    </source>
</evidence>
<dbReference type="EMBL" id="VVIM01000004">
    <property type="protein sequence ID" value="KAB0800573.1"/>
    <property type="molecule type" value="Genomic_DNA"/>
</dbReference>
<comment type="similarity">
    <text evidence="1">Belongs to the BLOC1S3 family.</text>
</comment>
<accession>A0A1Y1JWG2</accession>
<evidence type="ECO:0000256" key="1">
    <source>
        <dbReference type="ARBA" id="ARBA00008942"/>
    </source>
</evidence>
<dbReference type="InParanoid" id="A0A1Y1JWG2"/>
<dbReference type="PANTHER" id="PTHR31974">
    <property type="entry name" value="BIOGENESIS OF LYSOSOME-RELATED ORGANELLES COMPLEX 1 SUBUNIT 3"/>
    <property type="match status" value="1"/>
</dbReference>
<dbReference type="OrthoDB" id="5984572at2759"/>
<proteinExistence type="inferred from homology"/>
<feature type="region of interest" description="Disordered" evidence="3">
    <location>
        <begin position="1"/>
        <end position="26"/>
    </location>
</feature>
<dbReference type="Proteomes" id="UP000327044">
    <property type="component" value="Unassembled WGS sequence"/>
</dbReference>
<dbReference type="EMBL" id="VVIM01000008">
    <property type="protein sequence ID" value="KAB0794330.1"/>
    <property type="molecule type" value="Genomic_DNA"/>
</dbReference>
<dbReference type="InterPro" id="IPR017245">
    <property type="entry name" value="BLOC-1_complex_su-3"/>
</dbReference>
<dbReference type="EMBL" id="GEZM01098904">
    <property type="protein sequence ID" value="JAV53659.1"/>
    <property type="molecule type" value="Transcribed_RNA"/>
</dbReference>
<name>A0A1Y1JWG2_PHOPY</name>
<evidence type="ECO:0000256" key="2">
    <source>
        <dbReference type="ARBA" id="ARBA00019581"/>
    </source>
</evidence>
<dbReference type="Pfam" id="PF15753">
    <property type="entry name" value="BLOC1S3"/>
    <property type="match status" value="1"/>
</dbReference>
<protein>
    <recommendedName>
        <fullName evidence="2">Biogenesis of lysosome-related organelles complex 1 subunit 3</fullName>
    </recommendedName>
</protein>
<reference evidence="5" key="3">
    <citation type="submission" date="2019-08" db="EMBL/GenBank/DDBJ databases">
        <authorList>
            <consortium name="Photinus pyralis genome working group"/>
            <person name="Fallon T.R."/>
            <person name="Sander Lower S.E."/>
            <person name="Weng J.-K."/>
        </authorList>
    </citation>
    <scope>NUCLEOTIDE SEQUENCE</scope>
    <source>
        <strain evidence="5">1611_PpyrPB1</strain>
        <tissue evidence="5">Whole body</tissue>
    </source>
</reference>
<dbReference type="EMBL" id="GEZM01098902">
    <property type="protein sequence ID" value="JAV53660.1"/>
    <property type="molecule type" value="Transcribed_RNA"/>
</dbReference>
<dbReference type="GO" id="GO:0031083">
    <property type="term" value="C:BLOC-1 complex"/>
    <property type="evidence" value="ECO:0007669"/>
    <property type="project" value="TreeGrafter"/>
</dbReference>
<dbReference type="PANTHER" id="PTHR31974:SF2">
    <property type="entry name" value="BIOGENESIS OF LYSOSOME-RELATED ORGANELLES COMPLEX 1 SUBUNIT 3"/>
    <property type="match status" value="1"/>
</dbReference>
<reference evidence="4" key="1">
    <citation type="journal article" date="2016" name="Sci. Rep.">
        <title>Molecular characterization of firefly nuptial gifts: a multi-omics approach sheds light on postcopulatory sexual selection.</title>
        <authorList>
            <person name="Al-Wathiqui N."/>
            <person name="Fallon T.R."/>
            <person name="South A."/>
            <person name="Weng J.K."/>
            <person name="Lewis S.M."/>
        </authorList>
    </citation>
    <scope>NUCLEOTIDE SEQUENCE</scope>
</reference>
<evidence type="ECO:0000313" key="6">
    <source>
        <dbReference type="EMBL" id="KAB0800573.1"/>
    </source>
</evidence>
<keyword evidence="7" id="KW-1185">Reference proteome</keyword>